<protein>
    <recommendedName>
        <fullName evidence="1">DNA polymerase epsilon catalytic subunit</fullName>
        <ecNumber evidence="1">2.7.7.7</ecNumber>
    </recommendedName>
</protein>
<dbReference type="PANTHER" id="PTHR10670:SF0">
    <property type="entry name" value="DNA POLYMERASE EPSILON CATALYTIC SUBUNIT A"/>
    <property type="match status" value="1"/>
</dbReference>
<keyword evidence="1" id="KW-0862">Zinc</keyword>
<dbReference type="OrthoDB" id="10054668at2759"/>
<comment type="function">
    <text evidence="1">DNA polymerase II participates in chromosomal DNA replication.</text>
</comment>
<name>A0A815K0Z6_9BILA</name>
<dbReference type="GO" id="GO:0006272">
    <property type="term" value="P:leading strand elongation"/>
    <property type="evidence" value="ECO:0007669"/>
    <property type="project" value="TreeGrafter"/>
</dbReference>
<keyword evidence="1" id="KW-0239">DNA-directed DNA polymerase</keyword>
<dbReference type="GO" id="GO:0008622">
    <property type="term" value="C:epsilon DNA polymerase complex"/>
    <property type="evidence" value="ECO:0007669"/>
    <property type="project" value="InterPro"/>
</dbReference>
<keyword evidence="1" id="KW-0235">DNA replication</keyword>
<reference evidence="2" key="1">
    <citation type="submission" date="2021-02" db="EMBL/GenBank/DDBJ databases">
        <authorList>
            <person name="Nowell W R."/>
        </authorList>
    </citation>
    <scope>NUCLEOTIDE SEQUENCE</scope>
</reference>
<keyword evidence="1" id="KW-0808">Transferase</keyword>
<dbReference type="GO" id="GO:0000278">
    <property type="term" value="P:mitotic cell cycle"/>
    <property type="evidence" value="ECO:0007669"/>
    <property type="project" value="TreeGrafter"/>
</dbReference>
<evidence type="ECO:0000313" key="3">
    <source>
        <dbReference type="Proteomes" id="UP000663882"/>
    </source>
</evidence>
<dbReference type="GO" id="GO:0008270">
    <property type="term" value="F:zinc ion binding"/>
    <property type="evidence" value="ECO:0007669"/>
    <property type="project" value="UniProtKB-KW"/>
</dbReference>
<gene>
    <name evidence="2" type="ORF">RFH988_LOCUS34274</name>
</gene>
<dbReference type="GO" id="GO:0003677">
    <property type="term" value="F:DNA binding"/>
    <property type="evidence" value="ECO:0007669"/>
    <property type="project" value="UniProtKB-KW"/>
</dbReference>
<dbReference type="GO" id="GO:0045004">
    <property type="term" value="P:DNA replication proofreading"/>
    <property type="evidence" value="ECO:0007669"/>
    <property type="project" value="TreeGrafter"/>
</dbReference>
<dbReference type="PANTHER" id="PTHR10670">
    <property type="entry name" value="DNA POLYMERASE EPSILON CATALYTIC SUBUNIT A"/>
    <property type="match status" value="1"/>
</dbReference>
<dbReference type="Proteomes" id="UP000663882">
    <property type="component" value="Unassembled WGS sequence"/>
</dbReference>
<dbReference type="InterPro" id="IPR029703">
    <property type="entry name" value="POL2"/>
</dbReference>
<dbReference type="GO" id="GO:0006297">
    <property type="term" value="P:nucleotide-excision repair, DNA gap filling"/>
    <property type="evidence" value="ECO:0007669"/>
    <property type="project" value="TreeGrafter"/>
</dbReference>
<organism evidence="2 3">
    <name type="scientific">Rotaria sordida</name>
    <dbReference type="NCBI Taxonomy" id="392033"/>
    <lineage>
        <taxon>Eukaryota</taxon>
        <taxon>Metazoa</taxon>
        <taxon>Spiralia</taxon>
        <taxon>Gnathifera</taxon>
        <taxon>Rotifera</taxon>
        <taxon>Eurotatoria</taxon>
        <taxon>Bdelloidea</taxon>
        <taxon>Philodinida</taxon>
        <taxon>Philodinidae</taxon>
        <taxon>Rotaria</taxon>
    </lineage>
</organism>
<accession>A0A815K0Z6</accession>
<keyword evidence="1" id="KW-0408">Iron</keyword>
<dbReference type="EMBL" id="CAJNOO010004666">
    <property type="protein sequence ID" value="CAF1389448.1"/>
    <property type="molecule type" value="Genomic_DNA"/>
</dbReference>
<proteinExistence type="inferred from homology"/>
<keyword evidence="1" id="KW-0479">Metal-binding</keyword>
<comment type="subcellular location">
    <subcellularLocation>
        <location evidence="1">Nucleus</location>
    </subcellularLocation>
</comment>
<dbReference type="GO" id="GO:0051539">
    <property type="term" value="F:4 iron, 4 sulfur cluster binding"/>
    <property type="evidence" value="ECO:0007669"/>
    <property type="project" value="UniProtKB-KW"/>
</dbReference>
<keyword evidence="1" id="KW-0411">Iron-sulfur</keyword>
<dbReference type="GO" id="GO:0003887">
    <property type="term" value="F:DNA-directed DNA polymerase activity"/>
    <property type="evidence" value="ECO:0007669"/>
    <property type="project" value="UniProtKB-KW"/>
</dbReference>
<sequence>MGIANNNNTLSFHELPEDIRLPIERKRLDNYCRKVYKKKNSFCVDIVRTFRDRHYEYKDLHKQWKKNLANAIKKDDL</sequence>
<comment type="cofactor">
    <cofactor evidence="1">
        <name>[4Fe-4S] cluster</name>
        <dbReference type="ChEBI" id="CHEBI:49883"/>
    </cofactor>
</comment>
<evidence type="ECO:0000313" key="2">
    <source>
        <dbReference type="EMBL" id="CAF1389448.1"/>
    </source>
</evidence>
<keyword evidence="1" id="KW-0238">DNA-binding</keyword>
<keyword evidence="1" id="KW-0539">Nucleus</keyword>
<keyword evidence="1" id="KW-0004">4Fe-4S</keyword>
<keyword evidence="1" id="KW-0548">Nucleotidyltransferase</keyword>
<evidence type="ECO:0000256" key="1">
    <source>
        <dbReference type="RuleBase" id="RU365029"/>
    </source>
</evidence>
<dbReference type="GO" id="GO:0006287">
    <property type="term" value="P:base-excision repair, gap-filling"/>
    <property type="evidence" value="ECO:0007669"/>
    <property type="project" value="TreeGrafter"/>
</dbReference>
<dbReference type="EC" id="2.7.7.7" evidence="1"/>
<dbReference type="AlphaFoldDB" id="A0A815K0Z6"/>
<dbReference type="GO" id="GO:0008310">
    <property type="term" value="F:single-stranded DNA 3'-5' DNA exonuclease activity"/>
    <property type="evidence" value="ECO:0007669"/>
    <property type="project" value="TreeGrafter"/>
</dbReference>
<comment type="catalytic activity">
    <reaction evidence="1">
        <text>DNA(n) + a 2'-deoxyribonucleoside 5'-triphosphate = DNA(n+1) + diphosphate</text>
        <dbReference type="Rhea" id="RHEA:22508"/>
        <dbReference type="Rhea" id="RHEA-COMP:17339"/>
        <dbReference type="Rhea" id="RHEA-COMP:17340"/>
        <dbReference type="ChEBI" id="CHEBI:33019"/>
        <dbReference type="ChEBI" id="CHEBI:61560"/>
        <dbReference type="ChEBI" id="CHEBI:173112"/>
        <dbReference type="EC" id="2.7.7.7"/>
    </reaction>
</comment>
<comment type="similarity">
    <text evidence="1">Belongs to the DNA polymerase type-B family.</text>
</comment>
<keyword evidence="1" id="KW-0863">Zinc-finger</keyword>
<comment type="caution">
    <text evidence="2">The sequence shown here is derived from an EMBL/GenBank/DDBJ whole genome shotgun (WGS) entry which is preliminary data.</text>
</comment>